<sequence length="54" mass="6293">MAWRSFGDQAKEMVNRLRCSDPLGRDALDVCTPICPQLSLEFRYIRNIRKIPLV</sequence>
<comment type="caution">
    <text evidence="1">The sequence shown here is derived from an EMBL/GenBank/DDBJ whole genome shotgun (WGS) entry which is preliminary data.</text>
</comment>
<gene>
    <name evidence="1" type="ORF">CAP_1868</name>
</gene>
<dbReference type="EMBL" id="ASRX01000158">
    <property type="protein sequence ID" value="EYE99978.1"/>
    <property type="molecule type" value="Genomic_DNA"/>
</dbReference>
<evidence type="ECO:0000313" key="1">
    <source>
        <dbReference type="EMBL" id="EYE99978.1"/>
    </source>
</evidence>
<organism evidence="1 2">
    <name type="scientific">Chondromyces apiculatus DSM 436</name>
    <dbReference type="NCBI Taxonomy" id="1192034"/>
    <lineage>
        <taxon>Bacteria</taxon>
        <taxon>Pseudomonadati</taxon>
        <taxon>Myxococcota</taxon>
        <taxon>Polyangia</taxon>
        <taxon>Polyangiales</taxon>
        <taxon>Polyangiaceae</taxon>
        <taxon>Chondromyces</taxon>
    </lineage>
</organism>
<protein>
    <submittedName>
        <fullName evidence="1">Uncharacterized protein</fullName>
    </submittedName>
</protein>
<reference evidence="1 2" key="1">
    <citation type="submission" date="2013-05" db="EMBL/GenBank/DDBJ databases">
        <title>Genome assembly of Chondromyces apiculatus DSM 436.</title>
        <authorList>
            <person name="Sharma G."/>
            <person name="Khatri I."/>
            <person name="Kaur C."/>
            <person name="Mayilraj S."/>
            <person name="Subramanian S."/>
        </authorList>
    </citation>
    <scope>NUCLEOTIDE SEQUENCE [LARGE SCALE GENOMIC DNA]</scope>
    <source>
        <strain evidence="1 2">DSM 436</strain>
    </source>
</reference>
<accession>A0A017SSN0</accession>
<dbReference type="Proteomes" id="UP000019678">
    <property type="component" value="Unassembled WGS sequence"/>
</dbReference>
<proteinExistence type="predicted"/>
<dbReference type="AlphaFoldDB" id="A0A017SSN0"/>
<keyword evidence="2" id="KW-1185">Reference proteome</keyword>
<name>A0A017SSN0_9BACT</name>
<evidence type="ECO:0000313" key="2">
    <source>
        <dbReference type="Proteomes" id="UP000019678"/>
    </source>
</evidence>